<keyword evidence="1" id="KW-0812">Transmembrane</keyword>
<dbReference type="EMBL" id="CP014859">
    <property type="protein sequence ID" value="AOS64477.1"/>
    <property type="molecule type" value="Genomic_DNA"/>
</dbReference>
<evidence type="ECO:0000313" key="3">
    <source>
        <dbReference type="Proteomes" id="UP000095210"/>
    </source>
</evidence>
<protein>
    <submittedName>
        <fullName evidence="2">Membrane protein AbrB duplication</fullName>
    </submittedName>
</protein>
<gene>
    <name evidence="2" type="ORF">TL08_18410</name>
</gene>
<dbReference type="Proteomes" id="UP000095210">
    <property type="component" value="Chromosome"/>
</dbReference>
<keyword evidence="1" id="KW-0472">Membrane</keyword>
<dbReference type="GO" id="GO:0010468">
    <property type="term" value="P:regulation of gene expression"/>
    <property type="evidence" value="ECO:0007669"/>
    <property type="project" value="InterPro"/>
</dbReference>
<accession>A0AAC9HRX3</accession>
<name>A0AAC9HRX3_9PSEU</name>
<dbReference type="PANTHER" id="PTHR38457:SF1">
    <property type="entry name" value="REGULATOR ABRB-RELATED"/>
    <property type="match status" value="1"/>
</dbReference>
<proteinExistence type="predicted"/>
<dbReference type="Pfam" id="PF05145">
    <property type="entry name" value="AbrB"/>
    <property type="match status" value="1"/>
</dbReference>
<reference evidence="3" key="1">
    <citation type="submission" date="2016-03" db="EMBL/GenBank/DDBJ databases">
        <title>Complete genome sequence of the type strain Actinoalloteichus hymeniacidonis DSM 45092.</title>
        <authorList>
            <person name="Schaffert L."/>
            <person name="Albersmeier A."/>
            <person name="Winkler A."/>
            <person name="Kalinowski J."/>
            <person name="Zotchev S."/>
            <person name="Ruckert C."/>
        </authorList>
    </citation>
    <scope>NUCLEOTIDE SEQUENCE [LARGE SCALE GENOMIC DNA]</scope>
    <source>
        <strain evidence="3">HPA177(T) (DSM 45092(T))</strain>
    </source>
</reference>
<dbReference type="AlphaFoldDB" id="A0AAC9HRX3"/>
<feature type="transmembrane region" description="Helical" evidence="1">
    <location>
        <begin position="95"/>
        <end position="116"/>
    </location>
</feature>
<dbReference type="RefSeq" id="WP_069850688.1">
    <property type="nucleotide sequence ID" value="NZ_CP014859.1"/>
</dbReference>
<dbReference type="InterPro" id="IPR007820">
    <property type="entry name" value="AbrB_fam"/>
</dbReference>
<feature type="transmembrane region" description="Helical" evidence="1">
    <location>
        <begin position="154"/>
        <end position="176"/>
    </location>
</feature>
<keyword evidence="3" id="KW-1185">Reference proteome</keyword>
<sequence>MAAKGGSWDGRAALRQLIPTLRLLLGGSLGAALALLLGVPAGGIFGAVAGSALVNARWTGFRPARWVNRLGLLLLGCVAGARLDAGSLATLLHLALPVLLGVVFLLLVDVGLALLLSRRFGMELKTGLLACAPGGFSEMSAVAIEVGARLEVVVAIHLVRIASVVLAVMPLLVWLAGR</sequence>
<feature type="transmembrane region" description="Helical" evidence="1">
    <location>
        <begin position="66"/>
        <end position="83"/>
    </location>
</feature>
<feature type="transmembrane region" description="Helical" evidence="1">
    <location>
        <begin position="29"/>
        <end position="54"/>
    </location>
</feature>
<dbReference type="PANTHER" id="PTHR38457">
    <property type="entry name" value="REGULATOR ABRB-RELATED"/>
    <property type="match status" value="1"/>
</dbReference>
<evidence type="ECO:0000313" key="2">
    <source>
        <dbReference type="EMBL" id="AOS64477.1"/>
    </source>
</evidence>
<dbReference type="NCBIfam" id="TIGR03082">
    <property type="entry name" value="Gneg_AbrB_dup"/>
    <property type="match status" value="1"/>
</dbReference>
<dbReference type="InterPro" id="IPR017516">
    <property type="entry name" value="AbrB_dup"/>
</dbReference>
<dbReference type="KEGG" id="ahm:TL08_18410"/>
<keyword evidence="1" id="KW-1133">Transmembrane helix</keyword>
<dbReference type="GO" id="GO:0016020">
    <property type="term" value="C:membrane"/>
    <property type="evidence" value="ECO:0007669"/>
    <property type="project" value="InterPro"/>
</dbReference>
<evidence type="ECO:0000256" key="1">
    <source>
        <dbReference type="SAM" id="Phobius"/>
    </source>
</evidence>
<organism evidence="2 3">
    <name type="scientific">Actinoalloteichus hymeniacidonis</name>
    <dbReference type="NCBI Taxonomy" id="340345"/>
    <lineage>
        <taxon>Bacteria</taxon>
        <taxon>Bacillati</taxon>
        <taxon>Actinomycetota</taxon>
        <taxon>Actinomycetes</taxon>
        <taxon>Pseudonocardiales</taxon>
        <taxon>Pseudonocardiaceae</taxon>
        <taxon>Actinoalloteichus</taxon>
    </lineage>
</organism>